<evidence type="ECO:0000313" key="3">
    <source>
        <dbReference type="WBParaSite" id="nRc.2.0.1.t13899-RA"/>
    </source>
</evidence>
<dbReference type="AlphaFoldDB" id="A0A915IJ64"/>
<proteinExistence type="predicted"/>
<protein>
    <submittedName>
        <fullName evidence="3">Uncharacterized protein</fullName>
    </submittedName>
</protein>
<evidence type="ECO:0000256" key="1">
    <source>
        <dbReference type="SAM" id="MobiDB-lite"/>
    </source>
</evidence>
<organism evidence="2 3">
    <name type="scientific">Romanomermis culicivorax</name>
    <name type="common">Nematode worm</name>
    <dbReference type="NCBI Taxonomy" id="13658"/>
    <lineage>
        <taxon>Eukaryota</taxon>
        <taxon>Metazoa</taxon>
        <taxon>Ecdysozoa</taxon>
        <taxon>Nematoda</taxon>
        <taxon>Enoplea</taxon>
        <taxon>Dorylaimia</taxon>
        <taxon>Mermithida</taxon>
        <taxon>Mermithoidea</taxon>
        <taxon>Mermithidae</taxon>
        <taxon>Romanomermis</taxon>
    </lineage>
</organism>
<sequence length="191" mass="22043">HSSTKRLLRPNWKFYGRRKSAHSELPPSSKPDDSRIQASRKQRQFPSDSDSSSRITRINGNGKSRSCDDDTFTSMMSTIKKERKPSDRLEFSVYCNCGSKSGPGCHNFACSIIDQRPHVFPIDNRKMRGNETVSRRWNLAYKLASWRVKQAVVVEAFIELICLQSFARCKKSSTIDRIMRDIIHCWIILQV</sequence>
<name>A0A915IJ64_ROMCU</name>
<keyword evidence="2" id="KW-1185">Reference proteome</keyword>
<evidence type="ECO:0000313" key="2">
    <source>
        <dbReference type="Proteomes" id="UP000887565"/>
    </source>
</evidence>
<dbReference type="WBParaSite" id="nRc.2.0.1.t13899-RA">
    <property type="protein sequence ID" value="nRc.2.0.1.t13899-RA"/>
    <property type="gene ID" value="nRc.2.0.1.g13899"/>
</dbReference>
<accession>A0A915IJ64</accession>
<reference evidence="3" key="1">
    <citation type="submission" date="2022-11" db="UniProtKB">
        <authorList>
            <consortium name="WormBaseParasite"/>
        </authorList>
    </citation>
    <scope>IDENTIFICATION</scope>
</reference>
<dbReference type="Proteomes" id="UP000887565">
    <property type="component" value="Unplaced"/>
</dbReference>
<feature type="compositionally biased region" description="Polar residues" evidence="1">
    <location>
        <begin position="54"/>
        <end position="64"/>
    </location>
</feature>
<feature type="region of interest" description="Disordered" evidence="1">
    <location>
        <begin position="1"/>
        <end position="72"/>
    </location>
</feature>